<evidence type="ECO:0000256" key="2">
    <source>
        <dbReference type="ARBA" id="ARBA00022692"/>
    </source>
</evidence>
<feature type="transmembrane region" description="Helical" evidence="5">
    <location>
        <begin position="329"/>
        <end position="348"/>
    </location>
</feature>
<sequence>MNIVNKVIINTTFQIAGRLLSFILSFISIFILTRYLDVSGYGNFVLIFSYLSFFGFLSDMGLSLIIVREFSKKISNPAKQMETFILIKIILTLLSILLALLTLIFFPYSDQIKLAIVIGSFAVAIGGLNGFGASIFQSRLKMDLVTLIDQITKIITVVFIGIFVILKLNFYFIVSSVLLGNSVGFIITLFYLHKEINIFQGIKLRNFSLNKKLLKDSLLMGVVTLLAFSYFKVDSLILSIYKNSEELGIYSLAYKIIENILLFWGFYMASIFPLFSLYSKNNFKKYINIFNNSLTLSIIYSASCLIIGYNQTVFIVNLFGGSEFMQSIIPLRILLLAVPLFLINNIFYHSFLSLYKIKPVIVSLFISLIFNVLLNIIFIPHYGYIAASYITVVTELILLILYSFFIRRDNVNKNLS</sequence>
<evidence type="ECO:0000256" key="4">
    <source>
        <dbReference type="ARBA" id="ARBA00023136"/>
    </source>
</evidence>
<comment type="caution">
    <text evidence="6">The sequence shown here is derived from an EMBL/GenBank/DDBJ whole genome shotgun (WGS) entry which is preliminary data.</text>
</comment>
<feature type="transmembrane region" description="Helical" evidence="5">
    <location>
        <begin position="44"/>
        <end position="65"/>
    </location>
</feature>
<dbReference type="Pfam" id="PF01943">
    <property type="entry name" value="Polysacc_synt"/>
    <property type="match status" value="1"/>
</dbReference>
<evidence type="ECO:0000256" key="5">
    <source>
        <dbReference type="SAM" id="Phobius"/>
    </source>
</evidence>
<dbReference type="GO" id="GO:0016020">
    <property type="term" value="C:membrane"/>
    <property type="evidence" value="ECO:0007669"/>
    <property type="project" value="UniProtKB-SubCell"/>
</dbReference>
<dbReference type="AlphaFoldDB" id="A0A0G1GKK0"/>
<feature type="transmembrane region" description="Helical" evidence="5">
    <location>
        <begin position="112"/>
        <end position="132"/>
    </location>
</feature>
<organism evidence="6 7">
    <name type="scientific">Candidatus Gottesmanbacteria bacterium GW2011_GWB1_44_11c</name>
    <dbReference type="NCBI Taxonomy" id="1618447"/>
    <lineage>
        <taxon>Bacteria</taxon>
        <taxon>Candidatus Gottesmaniibacteriota</taxon>
    </lineage>
</organism>
<evidence type="ECO:0000256" key="1">
    <source>
        <dbReference type="ARBA" id="ARBA00004141"/>
    </source>
</evidence>
<name>A0A0G1GKK0_9BACT</name>
<dbReference type="EMBL" id="LCHM01000060">
    <property type="protein sequence ID" value="KKT35065.1"/>
    <property type="molecule type" value="Genomic_DNA"/>
</dbReference>
<keyword evidence="2 5" id="KW-0812">Transmembrane</keyword>
<comment type="subcellular location">
    <subcellularLocation>
        <location evidence="1">Membrane</location>
        <topology evidence="1">Multi-pass membrane protein</topology>
    </subcellularLocation>
</comment>
<feature type="transmembrane region" description="Helical" evidence="5">
    <location>
        <begin position="144"/>
        <end position="166"/>
    </location>
</feature>
<proteinExistence type="predicted"/>
<dbReference type="InterPro" id="IPR002797">
    <property type="entry name" value="Polysacc_synth"/>
</dbReference>
<dbReference type="Proteomes" id="UP000034617">
    <property type="component" value="Unassembled WGS sequence"/>
</dbReference>
<dbReference type="InterPro" id="IPR052556">
    <property type="entry name" value="PolySynth_Transporter"/>
</dbReference>
<protein>
    <submittedName>
        <fullName evidence="6">Polysaccharide biosynthesis protein, membrane-associated</fullName>
    </submittedName>
</protein>
<feature type="transmembrane region" description="Helical" evidence="5">
    <location>
        <begin position="172"/>
        <end position="192"/>
    </location>
</feature>
<feature type="transmembrane region" description="Helical" evidence="5">
    <location>
        <begin position="252"/>
        <end position="277"/>
    </location>
</feature>
<gene>
    <name evidence="6" type="ORF">UW22_C0060G0005</name>
</gene>
<reference evidence="6 7" key="1">
    <citation type="journal article" date="2015" name="Nature">
        <title>rRNA introns, odd ribosomes, and small enigmatic genomes across a large radiation of phyla.</title>
        <authorList>
            <person name="Brown C.T."/>
            <person name="Hug L.A."/>
            <person name="Thomas B.C."/>
            <person name="Sharon I."/>
            <person name="Castelle C.J."/>
            <person name="Singh A."/>
            <person name="Wilkins M.J."/>
            <person name="Williams K.H."/>
            <person name="Banfield J.F."/>
        </authorList>
    </citation>
    <scope>NUCLEOTIDE SEQUENCE [LARGE SCALE GENOMIC DNA]</scope>
</reference>
<keyword evidence="4 5" id="KW-0472">Membrane</keyword>
<feature type="transmembrane region" description="Helical" evidence="5">
    <location>
        <begin position="289"/>
        <end position="309"/>
    </location>
</feature>
<evidence type="ECO:0000313" key="6">
    <source>
        <dbReference type="EMBL" id="KKT35065.1"/>
    </source>
</evidence>
<keyword evidence="3 5" id="KW-1133">Transmembrane helix</keyword>
<feature type="transmembrane region" description="Helical" evidence="5">
    <location>
        <begin position="85"/>
        <end position="106"/>
    </location>
</feature>
<evidence type="ECO:0000313" key="7">
    <source>
        <dbReference type="Proteomes" id="UP000034617"/>
    </source>
</evidence>
<evidence type="ECO:0000256" key="3">
    <source>
        <dbReference type="ARBA" id="ARBA00022989"/>
    </source>
</evidence>
<accession>A0A0G1GKK0</accession>
<dbReference type="PANTHER" id="PTHR43424">
    <property type="entry name" value="LOCUS PUTATIVE PROTEIN 1-RELATED"/>
    <property type="match status" value="1"/>
</dbReference>
<dbReference type="CDD" id="cd13128">
    <property type="entry name" value="MATE_Wzx_like"/>
    <property type="match status" value="1"/>
</dbReference>
<feature type="transmembrane region" description="Helical" evidence="5">
    <location>
        <begin position="360"/>
        <end position="379"/>
    </location>
</feature>
<feature type="transmembrane region" description="Helical" evidence="5">
    <location>
        <begin position="213"/>
        <end position="232"/>
    </location>
</feature>
<feature type="transmembrane region" description="Helical" evidence="5">
    <location>
        <begin position="12"/>
        <end position="32"/>
    </location>
</feature>
<feature type="transmembrane region" description="Helical" evidence="5">
    <location>
        <begin position="385"/>
        <end position="406"/>
    </location>
</feature>
<dbReference type="PANTHER" id="PTHR43424:SF1">
    <property type="entry name" value="LOCUS PUTATIVE PROTEIN 1-RELATED"/>
    <property type="match status" value="1"/>
</dbReference>